<dbReference type="AlphaFoldDB" id="A0A6A4QF33"/>
<proteinExistence type="predicted"/>
<dbReference type="GO" id="GO:0000428">
    <property type="term" value="C:DNA-directed RNA polymerase complex"/>
    <property type="evidence" value="ECO:0007669"/>
    <property type="project" value="UniProtKB-KW"/>
</dbReference>
<evidence type="ECO:0000313" key="6">
    <source>
        <dbReference type="Proteomes" id="UP000447434"/>
    </source>
</evidence>
<evidence type="ECO:0000256" key="2">
    <source>
        <dbReference type="ARBA" id="ARBA00022679"/>
    </source>
</evidence>
<dbReference type="Proteomes" id="UP000447434">
    <property type="component" value="Chromosome 6"/>
</dbReference>
<protein>
    <submittedName>
        <fullName evidence="5">Putative DNA-directed RNA polymerase</fullName>
    </submittedName>
</protein>
<keyword evidence="4" id="KW-0804">Transcription</keyword>
<evidence type="ECO:0000256" key="3">
    <source>
        <dbReference type="ARBA" id="ARBA00022695"/>
    </source>
</evidence>
<dbReference type="PANTHER" id="PTHR34995:SF1">
    <property type="entry name" value="DNA-DIRECTED RNA POLYMERASE SUBUNIT BETA"/>
    <property type="match status" value="1"/>
</dbReference>
<evidence type="ECO:0000256" key="4">
    <source>
        <dbReference type="ARBA" id="ARBA00023163"/>
    </source>
</evidence>
<keyword evidence="2" id="KW-0808">Transferase</keyword>
<dbReference type="PANTHER" id="PTHR34995">
    <property type="entry name" value="DNA-DIRECTED RNA POLYMERASE SUBUNIT BETA"/>
    <property type="match status" value="1"/>
</dbReference>
<name>A0A6A4QF33_LUPAL</name>
<organism evidence="5 6">
    <name type="scientific">Lupinus albus</name>
    <name type="common">White lupine</name>
    <name type="synonym">Lupinus termis</name>
    <dbReference type="NCBI Taxonomy" id="3870"/>
    <lineage>
        <taxon>Eukaryota</taxon>
        <taxon>Viridiplantae</taxon>
        <taxon>Streptophyta</taxon>
        <taxon>Embryophyta</taxon>
        <taxon>Tracheophyta</taxon>
        <taxon>Spermatophyta</taxon>
        <taxon>Magnoliopsida</taxon>
        <taxon>eudicotyledons</taxon>
        <taxon>Gunneridae</taxon>
        <taxon>Pentapetalae</taxon>
        <taxon>rosids</taxon>
        <taxon>fabids</taxon>
        <taxon>Fabales</taxon>
        <taxon>Fabaceae</taxon>
        <taxon>Papilionoideae</taxon>
        <taxon>50 kb inversion clade</taxon>
        <taxon>genistoids sensu lato</taxon>
        <taxon>core genistoids</taxon>
        <taxon>Genisteae</taxon>
        <taxon>Lupinus</taxon>
    </lineage>
</organism>
<accession>A0A6A4QF33</accession>
<dbReference type="OrthoDB" id="498011at2759"/>
<keyword evidence="6" id="KW-1185">Reference proteome</keyword>
<keyword evidence="1 5" id="KW-0240">DNA-directed RNA polymerase</keyword>
<keyword evidence="3" id="KW-0548">Nucleotidyltransferase</keyword>
<comment type="caution">
    <text evidence="5">The sequence shown here is derived from an EMBL/GenBank/DDBJ whole genome shotgun (WGS) entry which is preliminary data.</text>
</comment>
<gene>
    <name evidence="5" type="ORF">Lalb_Chr06g0173101</name>
</gene>
<sequence length="111" mass="12224">MFTIISVGQFLWENICIAQIKNGPHLKSGQVLSVQMDSVVIRSGTHHLATSGVTAHGHYGEILYEGDILVTFIYEKSRYGDITQGLPTVEQVVEVCSIDSISMNLENKVDT</sequence>
<dbReference type="GO" id="GO:0016779">
    <property type="term" value="F:nucleotidyltransferase activity"/>
    <property type="evidence" value="ECO:0007669"/>
    <property type="project" value="UniProtKB-KW"/>
</dbReference>
<dbReference type="InterPro" id="IPR050254">
    <property type="entry name" value="RNA_pol_beta''_euk"/>
</dbReference>
<evidence type="ECO:0000313" key="5">
    <source>
        <dbReference type="EMBL" id="KAE9612441.1"/>
    </source>
</evidence>
<evidence type="ECO:0000256" key="1">
    <source>
        <dbReference type="ARBA" id="ARBA00022478"/>
    </source>
</evidence>
<reference evidence="6" key="1">
    <citation type="journal article" date="2020" name="Nat. Commun.">
        <title>Genome sequence of the cluster root forming white lupin.</title>
        <authorList>
            <person name="Hufnagel B."/>
            <person name="Marques A."/>
            <person name="Soriano A."/>
            <person name="Marques L."/>
            <person name="Divol F."/>
            <person name="Doumas P."/>
            <person name="Sallet E."/>
            <person name="Mancinotti D."/>
            <person name="Carrere S."/>
            <person name="Marande W."/>
            <person name="Arribat S."/>
            <person name="Keller J."/>
            <person name="Huneau C."/>
            <person name="Blein T."/>
            <person name="Aime D."/>
            <person name="Laguerre M."/>
            <person name="Taylor J."/>
            <person name="Schubert V."/>
            <person name="Nelson M."/>
            <person name="Geu-Flores F."/>
            <person name="Crespi M."/>
            <person name="Gallardo-Guerrero K."/>
            <person name="Delaux P.-M."/>
            <person name="Salse J."/>
            <person name="Berges H."/>
            <person name="Guyot R."/>
            <person name="Gouzy J."/>
            <person name="Peret B."/>
        </authorList>
    </citation>
    <scope>NUCLEOTIDE SEQUENCE [LARGE SCALE GENOMIC DNA]</scope>
    <source>
        <strain evidence="6">cv. Amiga</strain>
    </source>
</reference>
<dbReference type="EMBL" id="WOCE01000006">
    <property type="protein sequence ID" value="KAE9612441.1"/>
    <property type="molecule type" value="Genomic_DNA"/>
</dbReference>